<feature type="compositionally biased region" description="Low complexity" evidence="1">
    <location>
        <begin position="7"/>
        <end position="31"/>
    </location>
</feature>
<name>A0A317XMM1_9BASI</name>
<gene>
    <name evidence="2" type="ORF">BCV70DRAFT_201938</name>
</gene>
<evidence type="ECO:0000313" key="2">
    <source>
        <dbReference type="EMBL" id="PWY98618.1"/>
    </source>
</evidence>
<reference evidence="2 3" key="1">
    <citation type="journal article" date="2018" name="Mol. Biol. Evol.">
        <title>Broad Genomic Sampling Reveals a Smut Pathogenic Ancestry of the Fungal Clade Ustilaginomycotina.</title>
        <authorList>
            <person name="Kijpornyongpan T."/>
            <person name="Mondo S.J."/>
            <person name="Barry K."/>
            <person name="Sandor L."/>
            <person name="Lee J."/>
            <person name="Lipzen A."/>
            <person name="Pangilinan J."/>
            <person name="LaButti K."/>
            <person name="Hainaut M."/>
            <person name="Henrissat B."/>
            <person name="Grigoriev I.V."/>
            <person name="Spatafora J.W."/>
            <person name="Aime M.C."/>
        </authorList>
    </citation>
    <scope>NUCLEOTIDE SEQUENCE [LARGE SCALE GENOMIC DNA]</scope>
    <source>
        <strain evidence="2 3">MCA 3645</strain>
    </source>
</reference>
<evidence type="ECO:0000313" key="3">
    <source>
        <dbReference type="Proteomes" id="UP000246740"/>
    </source>
</evidence>
<evidence type="ECO:0008006" key="4">
    <source>
        <dbReference type="Google" id="ProtNLM"/>
    </source>
</evidence>
<dbReference type="EMBL" id="KZ819198">
    <property type="protein sequence ID" value="PWY98618.1"/>
    <property type="molecule type" value="Genomic_DNA"/>
</dbReference>
<dbReference type="Proteomes" id="UP000246740">
    <property type="component" value="Unassembled WGS sequence"/>
</dbReference>
<organism evidence="2 3">
    <name type="scientific">Testicularia cyperi</name>
    <dbReference type="NCBI Taxonomy" id="1882483"/>
    <lineage>
        <taxon>Eukaryota</taxon>
        <taxon>Fungi</taxon>
        <taxon>Dikarya</taxon>
        <taxon>Basidiomycota</taxon>
        <taxon>Ustilaginomycotina</taxon>
        <taxon>Ustilaginomycetes</taxon>
        <taxon>Ustilaginales</taxon>
        <taxon>Anthracoideaceae</taxon>
        <taxon>Testicularia</taxon>
    </lineage>
</organism>
<dbReference type="OrthoDB" id="2821191at2759"/>
<proteinExistence type="predicted"/>
<dbReference type="InterPro" id="IPR016181">
    <property type="entry name" value="Acyl_CoA_acyltransferase"/>
</dbReference>
<dbReference type="AlphaFoldDB" id="A0A317XMM1"/>
<keyword evidence="3" id="KW-1185">Reference proteome</keyword>
<dbReference type="SUPFAM" id="SSF55729">
    <property type="entry name" value="Acyl-CoA N-acyltransferases (Nat)"/>
    <property type="match status" value="1"/>
</dbReference>
<evidence type="ECO:0000256" key="1">
    <source>
        <dbReference type="SAM" id="MobiDB-lite"/>
    </source>
</evidence>
<protein>
    <recommendedName>
        <fullName evidence="4">N-acetyltransferase domain-containing protein</fullName>
    </recommendedName>
</protein>
<feature type="region of interest" description="Disordered" evidence="1">
    <location>
        <begin position="1"/>
        <end position="37"/>
    </location>
</feature>
<accession>A0A317XMM1</accession>
<dbReference type="Gene3D" id="3.40.630.30">
    <property type="match status" value="1"/>
</dbReference>
<dbReference type="InParanoid" id="A0A317XMM1"/>
<sequence>MSIGADSQAQQQQQQQQCESSSSTSSTSTSTRTHRFRVARPAQAFQTAIESGELQLHDADETDVDFVLHSFDSALPYLLSIGSEAQWGTLPFSAKPDVVALFTQQVQQSWTTYTAAVARGKEEENAGPGWYRVVILEVRLTNTNTNTKWRRVAAMCVGCGIPDYVPLATIAQPDRDIHDFVYLKSFIVDRRSGTLARGSGAKLVPHAVQLAQSLAKKTLWVDCWKGNRDKLISYYESLGFEQLKPNPVFEVPDKHGKGLPWTGCLLKMSAATTQ</sequence>